<dbReference type="Proteomes" id="UP000228533">
    <property type="component" value="Unassembled WGS sequence"/>
</dbReference>
<proteinExistence type="predicted"/>
<protein>
    <recommendedName>
        <fullName evidence="1">DUF6938 domain-containing protein</fullName>
    </recommendedName>
</protein>
<accession>A0A2M6WTB8</accession>
<reference evidence="3" key="1">
    <citation type="submission" date="2017-09" db="EMBL/GenBank/DDBJ databases">
        <title>Depth-based differentiation of microbial function through sediment-hosted aquifers and enrichment of novel symbionts in the deep terrestrial subsurface.</title>
        <authorList>
            <person name="Probst A.J."/>
            <person name="Ladd B."/>
            <person name="Jarett J.K."/>
            <person name="Geller-Mcgrath D.E."/>
            <person name="Sieber C.M.K."/>
            <person name="Emerson J.B."/>
            <person name="Anantharaman K."/>
            <person name="Thomas B.C."/>
            <person name="Malmstrom R."/>
            <person name="Stieglmeier M."/>
            <person name="Klingl A."/>
            <person name="Woyke T."/>
            <person name="Ryan C.M."/>
            <person name="Banfield J.F."/>
        </authorList>
    </citation>
    <scope>NUCLEOTIDE SEQUENCE [LARGE SCALE GENOMIC DNA]</scope>
</reference>
<name>A0A2M6WTB8_9BACT</name>
<dbReference type="AlphaFoldDB" id="A0A2M6WTB8"/>
<dbReference type="Pfam" id="PF22053">
    <property type="entry name" value="DUF6938"/>
    <property type="match status" value="1"/>
</dbReference>
<evidence type="ECO:0000259" key="1">
    <source>
        <dbReference type="Pfam" id="PF22053"/>
    </source>
</evidence>
<organism evidence="2 3">
    <name type="scientific">Candidatus Falkowbacteria bacterium CG10_big_fil_rev_8_21_14_0_10_37_14</name>
    <dbReference type="NCBI Taxonomy" id="1974561"/>
    <lineage>
        <taxon>Bacteria</taxon>
        <taxon>Candidatus Falkowiibacteriota</taxon>
    </lineage>
</organism>
<evidence type="ECO:0000313" key="3">
    <source>
        <dbReference type="Proteomes" id="UP000228533"/>
    </source>
</evidence>
<dbReference type="InterPro" id="IPR050519">
    <property type="entry name" value="Glycosyltransf_28_UgtP"/>
</dbReference>
<gene>
    <name evidence="2" type="ORF">COT94_02170</name>
</gene>
<sequence>MTKKLAHIIAVDMGYGHQRAAYPLQDLGGGEIINANNYPGITKKEKNSWNTQTGLYETISVFKKIPIFGPVVFGAMDRFQDIPSLYPHRDLRRHTSQQLFFYNKVRQGLGQNLIKKLNRDKLPMITTFPVPIYFAENFNFKQQIYCVVCDADISRFWAPLHPEKSKTIYLVPTTTAASRLTMYGVNPKQIILTGFPLPKENIGGETKPILKQDLANRLSRLDPHKTFRAVWPEHYYPEVSIPSKGKKQPITLMLAIGGAGAQADLAEKLIHSLYTELHNKRYKLILVAGVRKEVKTYFEKILTKQRLPKNAISILFAENKSDYFAKFNKVLHDTDILITKPSELSFYAGLGLPIIMTEPVGAQEIANRKWLLSVGAGIDALDWSAFDEWLNDWIITGRLAGAAFLGYRQAPNMGTYNIERLIQH</sequence>
<dbReference type="EMBL" id="PFAM01000013">
    <property type="protein sequence ID" value="PIT96047.1"/>
    <property type="molecule type" value="Genomic_DNA"/>
</dbReference>
<comment type="caution">
    <text evidence="2">The sequence shown here is derived from an EMBL/GenBank/DDBJ whole genome shotgun (WGS) entry which is preliminary data.</text>
</comment>
<dbReference type="InterPro" id="IPR054218">
    <property type="entry name" value="DUF6938"/>
</dbReference>
<dbReference type="PANTHER" id="PTHR43025">
    <property type="entry name" value="MONOGALACTOSYLDIACYLGLYCEROL SYNTHASE"/>
    <property type="match status" value="1"/>
</dbReference>
<evidence type="ECO:0000313" key="2">
    <source>
        <dbReference type="EMBL" id="PIT96047.1"/>
    </source>
</evidence>
<dbReference type="PANTHER" id="PTHR43025:SF3">
    <property type="entry name" value="MONOGALACTOSYLDIACYLGLYCEROL SYNTHASE 1, CHLOROPLASTIC"/>
    <property type="match status" value="1"/>
</dbReference>
<feature type="domain" description="DUF6938" evidence="1">
    <location>
        <begin position="292"/>
        <end position="366"/>
    </location>
</feature>